<organism evidence="1 2">
    <name type="scientific">Caenorhabditis auriculariae</name>
    <dbReference type="NCBI Taxonomy" id="2777116"/>
    <lineage>
        <taxon>Eukaryota</taxon>
        <taxon>Metazoa</taxon>
        <taxon>Ecdysozoa</taxon>
        <taxon>Nematoda</taxon>
        <taxon>Chromadorea</taxon>
        <taxon>Rhabditida</taxon>
        <taxon>Rhabditina</taxon>
        <taxon>Rhabditomorpha</taxon>
        <taxon>Rhabditoidea</taxon>
        <taxon>Rhabditidae</taxon>
        <taxon>Peloderinae</taxon>
        <taxon>Caenorhabditis</taxon>
    </lineage>
</organism>
<evidence type="ECO:0000313" key="2">
    <source>
        <dbReference type="Proteomes" id="UP000835052"/>
    </source>
</evidence>
<sequence>MLLSLVRKNCSGNWYWQYSNGSEVFAGLADASEPCSVNRGAFKALDLVRVNPDNFTMTGWSKKLDSSLLDVNRHSFHFRASNYHRKSCTGNDSEHHEFSNRLFIFISCFIFLFAQEGSER</sequence>
<dbReference type="AlphaFoldDB" id="A0A8S1GYI3"/>
<name>A0A8S1GYI3_9PELO</name>
<dbReference type="EMBL" id="CAJGYM010000006">
    <property type="protein sequence ID" value="CAD6187518.1"/>
    <property type="molecule type" value="Genomic_DNA"/>
</dbReference>
<protein>
    <submittedName>
        <fullName evidence="1">Uncharacterized protein</fullName>
    </submittedName>
</protein>
<comment type="caution">
    <text evidence="1">The sequence shown here is derived from an EMBL/GenBank/DDBJ whole genome shotgun (WGS) entry which is preliminary data.</text>
</comment>
<reference evidence="1" key="1">
    <citation type="submission" date="2020-10" db="EMBL/GenBank/DDBJ databases">
        <authorList>
            <person name="Kikuchi T."/>
        </authorList>
    </citation>
    <scope>NUCLEOTIDE SEQUENCE</scope>
    <source>
        <strain evidence="1">NKZ352</strain>
    </source>
</reference>
<gene>
    <name evidence="1" type="ORF">CAUJ_LOCUS3437</name>
</gene>
<evidence type="ECO:0000313" key="1">
    <source>
        <dbReference type="EMBL" id="CAD6187518.1"/>
    </source>
</evidence>
<proteinExistence type="predicted"/>
<keyword evidence="2" id="KW-1185">Reference proteome</keyword>
<accession>A0A8S1GYI3</accession>
<dbReference type="Proteomes" id="UP000835052">
    <property type="component" value="Unassembled WGS sequence"/>
</dbReference>